<evidence type="ECO:0000256" key="1">
    <source>
        <dbReference type="SAM" id="MobiDB-lite"/>
    </source>
</evidence>
<proteinExistence type="predicted"/>
<dbReference type="AlphaFoldDB" id="A0A8X6SMB0"/>
<sequence>MYEPEEWGLFINSSKRSSKAVLLHNGNRYASVPVGDSVHLIEYHENLEFINKLSYSDHKWTICDSRDRKQHYVKKTWPIRKALIPGVKNVERQSLVDPKIFFPPLHIKLGLMKQFVKALDKEGECFKYLCEQFPGLSDAKLKEGIFVGPDIRKLLKDETFVTKMEMKEKNAWNSFQLVVTGFLGNKKDPNYKALVAELLQNYKILGCNTSVKVHFLHSHLEYFPENLGAVSEEQGERFHQDIKEMVRRYQGRWNVNMMADYCWMLKQENSQEHSRKSTKRNFDGKRKRVYKNL</sequence>
<dbReference type="EMBL" id="BMAU01021290">
    <property type="protein sequence ID" value="GFY09528.1"/>
    <property type="molecule type" value="Genomic_DNA"/>
</dbReference>
<dbReference type="PANTHER" id="PTHR46114">
    <property type="entry name" value="APPLE DOMAIN-CONTAINING PROTEIN"/>
    <property type="match status" value="1"/>
</dbReference>
<evidence type="ECO:0000313" key="2">
    <source>
        <dbReference type="EMBL" id="GFY09528.1"/>
    </source>
</evidence>
<keyword evidence="3" id="KW-1185">Reference proteome</keyword>
<gene>
    <name evidence="2" type="primary">AVEN_251045_1</name>
    <name evidence="2" type="ORF">TNCV_4322071</name>
</gene>
<feature type="compositionally biased region" description="Basic and acidic residues" evidence="1">
    <location>
        <begin position="272"/>
        <end position="284"/>
    </location>
</feature>
<dbReference type="Proteomes" id="UP000887159">
    <property type="component" value="Unassembled WGS sequence"/>
</dbReference>
<name>A0A8X6SMB0_TRICX</name>
<comment type="caution">
    <text evidence="2">The sequence shown here is derived from an EMBL/GenBank/DDBJ whole genome shotgun (WGS) entry which is preliminary data.</text>
</comment>
<protein>
    <submittedName>
        <fullName evidence="2">Uncharacterized protein</fullName>
    </submittedName>
</protein>
<dbReference type="PANTHER" id="PTHR46114:SF1">
    <property type="entry name" value="ZAD DOMAIN-CONTAINING PROTEIN"/>
    <property type="match status" value="1"/>
</dbReference>
<evidence type="ECO:0000313" key="3">
    <source>
        <dbReference type="Proteomes" id="UP000887159"/>
    </source>
</evidence>
<feature type="region of interest" description="Disordered" evidence="1">
    <location>
        <begin position="272"/>
        <end position="293"/>
    </location>
</feature>
<reference evidence="2" key="1">
    <citation type="submission" date="2020-08" db="EMBL/GenBank/DDBJ databases">
        <title>Multicomponent nature underlies the extraordinary mechanical properties of spider dragline silk.</title>
        <authorList>
            <person name="Kono N."/>
            <person name="Nakamura H."/>
            <person name="Mori M."/>
            <person name="Yoshida Y."/>
            <person name="Ohtoshi R."/>
            <person name="Malay A.D."/>
            <person name="Moran D.A.P."/>
            <person name="Tomita M."/>
            <person name="Numata K."/>
            <person name="Arakawa K."/>
        </authorList>
    </citation>
    <scope>NUCLEOTIDE SEQUENCE</scope>
</reference>
<organism evidence="2 3">
    <name type="scientific">Trichonephila clavipes</name>
    <name type="common">Golden silk orbweaver</name>
    <name type="synonym">Nephila clavipes</name>
    <dbReference type="NCBI Taxonomy" id="2585209"/>
    <lineage>
        <taxon>Eukaryota</taxon>
        <taxon>Metazoa</taxon>
        <taxon>Ecdysozoa</taxon>
        <taxon>Arthropoda</taxon>
        <taxon>Chelicerata</taxon>
        <taxon>Arachnida</taxon>
        <taxon>Araneae</taxon>
        <taxon>Araneomorphae</taxon>
        <taxon>Entelegynae</taxon>
        <taxon>Araneoidea</taxon>
        <taxon>Nephilidae</taxon>
        <taxon>Trichonephila</taxon>
    </lineage>
</organism>
<accession>A0A8X6SMB0</accession>